<organism evidence="2">
    <name type="scientific">mine drainage metagenome</name>
    <dbReference type="NCBI Taxonomy" id="410659"/>
    <lineage>
        <taxon>unclassified sequences</taxon>
        <taxon>metagenomes</taxon>
        <taxon>ecological metagenomes</taxon>
    </lineage>
</organism>
<accession>A0A1J5RH46</accession>
<reference evidence="2" key="1">
    <citation type="submission" date="2016-10" db="EMBL/GenBank/DDBJ databases">
        <title>Sequence of Gallionella enrichment culture.</title>
        <authorList>
            <person name="Poehlein A."/>
            <person name="Muehling M."/>
            <person name="Daniel R."/>
        </authorList>
    </citation>
    <scope>NUCLEOTIDE SEQUENCE</scope>
</reference>
<gene>
    <name evidence="2" type="ORF">GALL_291620</name>
</gene>
<sequence>MTRVDRVVRGHRITVERDDRAGPGEHRDRREVAVQVDLTVAVVDEVGQQVDPGARGQPRGDATEQGAAVGRLGDRCDDELAAEQELVRHLVGLLTLRPPVVQRQDQGRPRRGTMVHGVQVRHQPVPQPEELRHDTRGLRGERPRLLGRELVRARVQPQHGRERAELEPPGRELVVLGPEEVPADVVAPPAVADVARRRGEQRLERERRPRDHGVAGEPDGIAVAARARVPREGQGPTAVAGAVEEVEVVEHPQRVDAGDA</sequence>
<protein>
    <submittedName>
        <fullName evidence="2">Uncharacterized protein</fullName>
    </submittedName>
</protein>
<evidence type="ECO:0000313" key="2">
    <source>
        <dbReference type="EMBL" id="OIQ88931.1"/>
    </source>
</evidence>
<dbReference type="AlphaFoldDB" id="A0A1J5RH46"/>
<comment type="caution">
    <text evidence="2">The sequence shown here is derived from an EMBL/GenBank/DDBJ whole genome shotgun (WGS) entry which is preliminary data.</text>
</comment>
<name>A0A1J5RH46_9ZZZZ</name>
<feature type="compositionally biased region" description="Basic and acidic residues" evidence="1">
    <location>
        <begin position="196"/>
        <end position="214"/>
    </location>
</feature>
<feature type="region of interest" description="Disordered" evidence="1">
    <location>
        <begin position="196"/>
        <end position="219"/>
    </location>
</feature>
<dbReference type="EMBL" id="MLJW01000351">
    <property type="protein sequence ID" value="OIQ88931.1"/>
    <property type="molecule type" value="Genomic_DNA"/>
</dbReference>
<proteinExistence type="predicted"/>
<evidence type="ECO:0000256" key="1">
    <source>
        <dbReference type="SAM" id="MobiDB-lite"/>
    </source>
</evidence>